<comment type="caution">
    <text evidence="1">The sequence shown here is derived from an EMBL/GenBank/DDBJ whole genome shotgun (WGS) entry which is preliminary data.</text>
</comment>
<protein>
    <submittedName>
        <fullName evidence="1">Uncharacterized protein</fullName>
    </submittedName>
</protein>
<accession>A0ACB8UNP9</accession>
<proteinExistence type="predicted"/>
<gene>
    <name evidence="1" type="ORF">LOY88_006187</name>
</gene>
<name>A0ACB8UNP9_9EURO</name>
<sequence length="836" mass="92505">MSTTLAHRPSLSGSVRDKRRSVSSFPASITSSSAHSDAHGKVRSNTSHERRSPASSQVSTRPHSVLSYGSFEKGKRRYRSQYPADSPELHVEYILVASFHVDRGPIMEHQYPAAISGDENMLAELMLPDQTHVRSQDWTMFFLHRDAGPEEDNESRADSQGQEEKDPNEANDDHDEVQQEGAKQTSSEGGEQDNNNMENNGDDEDDEDDDDEADGGNDGPPLMYVLNLVNTKQDNTVKRSGGQGHGDLHPTFFSSHIQGKFLINAWKLAILISTQPLLLLALEDYFKSPFPETLAALYDSLNAMDLSLMPRLSYLERHILQATDVKDMFIEKFERMVKQRLADELTIHKLQGGDQDSFLPKKYPLPRDTHEFESKIIYNDIAIPVKVPTALSPETVGDFSLIKLIQTFSGPHATSPQALPLHPHLTTSGPFTHPIIVLVNALLTQKRVIFLGHNRPSGEVAEAVLAACALASGGILRGFTRHAFPYTDLTKIDDLLKVPGFVAGVTNPAFGNHHEWWDLLCDLPSGRIKISSRIEAAPVTEGTQFFQHHAPLSASSILGGGSHSSADPTGDNHFMEDIMRSIASRHGERAIRAKWRAYITKFTRISATFEEIVYGASALSVISPGEEAVEVHSPVQAAEGAADAAAGLRGHGYVWPDDVTRHRELAAWVNRIEGWRNTRSYYYFIQDTAALYAASKPVRSVDVHHHHDRLRALKLSPAESGAIYLAFANAVRHHAAVCQLLAITPESQAGLFYISLGLFHPDAVVRSATLALLERIAEHEAGRHLWAQLSRFTKVAYFRMRRERNGEVDGGVLLRSATSPLSALSSNSHEVKVRRS</sequence>
<reference evidence="1" key="1">
    <citation type="journal article" date="2022" name="bioRxiv">
        <title>Population genetic analysis of Ophidiomyces ophidiicola, the causative agent of snake fungal disease, indicates recent introductions to the USA.</title>
        <authorList>
            <person name="Ladner J.T."/>
            <person name="Palmer J.M."/>
            <person name="Ettinger C.L."/>
            <person name="Stajich J.E."/>
            <person name="Farrell T.M."/>
            <person name="Glorioso B.M."/>
            <person name="Lawson B."/>
            <person name="Price S.J."/>
            <person name="Stengle A.G."/>
            <person name="Grear D.A."/>
            <person name="Lorch J.M."/>
        </authorList>
    </citation>
    <scope>NUCLEOTIDE SEQUENCE</scope>
    <source>
        <strain evidence="1">NWHC 24266-5</strain>
    </source>
</reference>
<evidence type="ECO:0000313" key="1">
    <source>
        <dbReference type="EMBL" id="KAI2382252.1"/>
    </source>
</evidence>
<dbReference type="EMBL" id="JALBCA010000134">
    <property type="protein sequence ID" value="KAI2382252.1"/>
    <property type="molecule type" value="Genomic_DNA"/>
</dbReference>
<organism evidence="1">
    <name type="scientific">Ophidiomyces ophidiicola</name>
    <dbReference type="NCBI Taxonomy" id="1387563"/>
    <lineage>
        <taxon>Eukaryota</taxon>
        <taxon>Fungi</taxon>
        <taxon>Dikarya</taxon>
        <taxon>Ascomycota</taxon>
        <taxon>Pezizomycotina</taxon>
        <taxon>Eurotiomycetes</taxon>
        <taxon>Eurotiomycetidae</taxon>
        <taxon>Onygenales</taxon>
        <taxon>Onygenaceae</taxon>
        <taxon>Ophidiomyces</taxon>
    </lineage>
</organism>